<organism evidence="12 13">
    <name type="scientific">Marispirochaeta aestuarii</name>
    <dbReference type="NCBI Taxonomy" id="1963862"/>
    <lineage>
        <taxon>Bacteria</taxon>
        <taxon>Pseudomonadati</taxon>
        <taxon>Spirochaetota</taxon>
        <taxon>Spirochaetia</taxon>
        <taxon>Spirochaetales</taxon>
        <taxon>Spirochaetaceae</taxon>
        <taxon>Marispirochaeta</taxon>
    </lineage>
</organism>
<evidence type="ECO:0000256" key="5">
    <source>
        <dbReference type="ARBA" id="ARBA00022692"/>
    </source>
</evidence>
<evidence type="ECO:0000256" key="1">
    <source>
        <dbReference type="ARBA" id="ARBA00004141"/>
    </source>
</evidence>
<dbReference type="Pfam" id="PF00137">
    <property type="entry name" value="ATP-synt_C"/>
    <property type="match status" value="1"/>
</dbReference>
<comment type="subcellular location">
    <subcellularLocation>
        <location evidence="1">Membrane</location>
        <topology evidence="1">Multi-pass membrane protein</topology>
    </subcellularLocation>
</comment>
<dbReference type="Gene3D" id="1.20.20.10">
    <property type="entry name" value="F1F0 ATP synthase subunit C"/>
    <property type="match status" value="1"/>
</dbReference>
<accession>A0A1Y1RVJ3</accession>
<dbReference type="RefSeq" id="WP_083051805.1">
    <property type="nucleotide sequence ID" value="NZ_MWQY01000016.1"/>
</dbReference>
<dbReference type="CDD" id="cd18120">
    <property type="entry name" value="ATP-synt_Vo_Ao_c"/>
    <property type="match status" value="1"/>
</dbReference>
<protein>
    <submittedName>
        <fullName evidence="12">ATPase</fullName>
    </submittedName>
</protein>
<dbReference type="GO" id="GO:0008289">
    <property type="term" value="F:lipid binding"/>
    <property type="evidence" value="ECO:0007669"/>
    <property type="project" value="UniProtKB-KW"/>
</dbReference>
<dbReference type="GO" id="GO:0045259">
    <property type="term" value="C:proton-transporting ATP synthase complex"/>
    <property type="evidence" value="ECO:0007669"/>
    <property type="project" value="UniProtKB-KW"/>
</dbReference>
<keyword evidence="13" id="KW-1185">Reference proteome</keyword>
<comment type="similarity">
    <text evidence="2 10">Belongs to the V-ATPase proteolipid subunit family.</text>
</comment>
<evidence type="ECO:0000259" key="11">
    <source>
        <dbReference type="Pfam" id="PF00137"/>
    </source>
</evidence>
<dbReference type="Proteomes" id="UP000192343">
    <property type="component" value="Unassembled WGS sequence"/>
</dbReference>
<keyword evidence="5 10" id="KW-0812">Transmembrane</keyword>
<dbReference type="STRING" id="1963862.B4O97_14240"/>
<feature type="transmembrane region" description="Helical" evidence="10">
    <location>
        <begin position="55"/>
        <end position="76"/>
    </location>
</feature>
<feature type="transmembrane region" description="Helical" evidence="10">
    <location>
        <begin position="97"/>
        <end position="119"/>
    </location>
</feature>
<keyword evidence="7 10" id="KW-0406">Ion transport</keyword>
<dbReference type="InterPro" id="IPR002379">
    <property type="entry name" value="ATPase_proteolipid_c-like_dom"/>
</dbReference>
<evidence type="ECO:0000256" key="3">
    <source>
        <dbReference type="ARBA" id="ARBA00022448"/>
    </source>
</evidence>
<dbReference type="InterPro" id="IPR000245">
    <property type="entry name" value="ATPase_proteolipid_csu"/>
</dbReference>
<evidence type="ECO:0000256" key="9">
    <source>
        <dbReference type="ARBA" id="ARBA00023136"/>
    </source>
</evidence>
<dbReference type="SUPFAM" id="SSF81333">
    <property type="entry name" value="F1F0 ATP synthase subunit C"/>
    <property type="match status" value="1"/>
</dbReference>
<name>A0A1Y1RVJ3_9SPIO</name>
<dbReference type="InterPro" id="IPR035921">
    <property type="entry name" value="F/V-ATP_Csub_sf"/>
</dbReference>
<evidence type="ECO:0000256" key="6">
    <source>
        <dbReference type="ARBA" id="ARBA00022989"/>
    </source>
</evidence>
<feature type="domain" description="V-ATPase proteolipid subunit C-like" evidence="11">
    <location>
        <begin position="59"/>
        <end position="118"/>
    </location>
</feature>
<evidence type="ECO:0000313" key="13">
    <source>
        <dbReference type="Proteomes" id="UP000192343"/>
    </source>
</evidence>
<comment type="caution">
    <text evidence="12">The sequence shown here is derived from an EMBL/GenBank/DDBJ whole genome shotgun (WGS) entry which is preliminary data.</text>
</comment>
<dbReference type="PRINTS" id="PR00122">
    <property type="entry name" value="VACATPASE"/>
</dbReference>
<dbReference type="InterPro" id="IPR038662">
    <property type="entry name" value="ATP_synth_F0_csu_sf"/>
</dbReference>
<feature type="transmembrane region" description="Helical" evidence="10">
    <location>
        <begin position="12"/>
        <end position="35"/>
    </location>
</feature>
<evidence type="ECO:0000313" key="12">
    <source>
        <dbReference type="EMBL" id="ORC34041.1"/>
    </source>
</evidence>
<sequence length="122" mass="12372">MDVRKKFRQQVSMRLMIMVIVMAIISLVSVTGLFADTDQAASAEAAAAVDPGVQQFGLIAAALAFGLGAIGAGIAISHVGAAAMGAIGEKPEIAGQALIFIALAEGLVVFGFITALMILGKI</sequence>
<keyword evidence="9 10" id="KW-0472">Membrane</keyword>
<keyword evidence="4" id="KW-0375">Hydrogen ion transport</keyword>
<dbReference type="GO" id="GO:0033179">
    <property type="term" value="C:proton-transporting V-type ATPase, V0 domain"/>
    <property type="evidence" value="ECO:0007669"/>
    <property type="project" value="InterPro"/>
</dbReference>
<keyword evidence="6 10" id="KW-1133">Transmembrane helix</keyword>
<evidence type="ECO:0000256" key="7">
    <source>
        <dbReference type="ARBA" id="ARBA00023065"/>
    </source>
</evidence>
<dbReference type="GO" id="GO:0046961">
    <property type="term" value="F:proton-transporting ATPase activity, rotational mechanism"/>
    <property type="evidence" value="ECO:0007669"/>
    <property type="project" value="InterPro"/>
</dbReference>
<evidence type="ECO:0000256" key="8">
    <source>
        <dbReference type="ARBA" id="ARBA00023121"/>
    </source>
</evidence>
<keyword evidence="4" id="KW-0138">CF(0)</keyword>
<keyword evidence="8" id="KW-0446">Lipid-binding</keyword>
<evidence type="ECO:0000256" key="4">
    <source>
        <dbReference type="ARBA" id="ARBA00022547"/>
    </source>
</evidence>
<dbReference type="EMBL" id="MWQY01000016">
    <property type="protein sequence ID" value="ORC34041.1"/>
    <property type="molecule type" value="Genomic_DNA"/>
</dbReference>
<keyword evidence="3 10" id="KW-0813">Transport</keyword>
<dbReference type="AlphaFoldDB" id="A0A1Y1RVJ3"/>
<evidence type="ECO:0000256" key="10">
    <source>
        <dbReference type="RuleBase" id="RU363060"/>
    </source>
</evidence>
<reference evidence="12 13" key="1">
    <citation type="submission" date="2017-03" db="EMBL/GenBank/DDBJ databases">
        <title>Draft Genome sequence of Marispirochaeta sp. strain JC444.</title>
        <authorList>
            <person name="Shivani Y."/>
            <person name="Subhash Y."/>
            <person name="Sasikala C."/>
            <person name="Ramana C."/>
        </authorList>
    </citation>
    <scope>NUCLEOTIDE SEQUENCE [LARGE SCALE GENOMIC DNA]</scope>
    <source>
        <strain evidence="12 13">JC444</strain>
    </source>
</reference>
<gene>
    <name evidence="12" type="ORF">B4O97_14240</name>
</gene>
<proteinExistence type="inferred from homology"/>
<evidence type="ECO:0000256" key="2">
    <source>
        <dbReference type="ARBA" id="ARBA00007296"/>
    </source>
</evidence>